<dbReference type="PROSITE" id="PS50043">
    <property type="entry name" value="HTH_LUXR_2"/>
    <property type="match status" value="1"/>
</dbReference>
<organism evidence="2 3">
    <name type="scientific">Kibdelosporangium banguiense</name>
    <dbReference type="NCBI Taxonomy" id="1365924"/>
    <lineage>
        <taxon>Bacteria</taxon>
        <taxon>Bacillati</taxon>
        <taxon>Actinomycetota</taxon>
        <taxon>Actinomycetes</taxon>
        <taxon>Pseudonocardiales</taxon>
        <taxon>Pseudonocardiaceae</taxon>
        <taxon>Kibdelosporangium</taxon>
    </lineage>
</organism>
<dbReference type="SUPFAM" id="SSF52540">
    <property type="entry name" value="P-loop containing nucleoside triphosphate hydrolases"/>
    <property type="match status" value="1"/>
</dbReference>
<name>A0ABS4TR98_9PSEU</name>
<dbReference type="PANTHER" id="PTHR47691:SF3">
    <property type="entry name" value="HTH-TYPE TRANSCRIPTIONAL REGULATOR RV0890C-RELATED"/>
    <property type="match status" value="1"/>
</dbReference>
<keyword evidence="3" id="KW-1185">Reference proteome</keyword>
<evidence type="ECO:0000259" key="1">
    <source>
        <dbReference type="PROSITE" id="PS50043"/>
    </source>
</evidence>
<dbReference type="Gene3D" id="3.40.50.300">
    <property type="entry name" value="P-loop containing nucleotide triphosphate hydrolases"/>
    <property type="match status" value="1"/>
</dbReference>
<dbReference type="PANTHER" id="PTHR47691">
    <property type="entry name" value="REGULATOR-RELATED"/>
    <property type="match status" value="1"/>
</dbReference>
<evidence type="ECO:0000313" key="3">
    <source>
        <dbReference type="Proteomes" id="UP001519332"/>
    </source>
</evidence>
<comment type="caution">
    <text evidence="2">The sequence shown here is derived from an EMBL/GenBank/DDBJ whole genome shotgun (WGS) entry which is preliminary data.</text>
</comment>
<dbReference type="InterPro" id="IPR027417">
    <property type="entry name" value="P-loop_NTPase"/>
</dbReference>
<evidence type="ECO:0000313" key="2">
    <source>
        <dbReference type="EMBL" id="MBP2326938.1"/>
    </source>
</evidence>
<dbReference type="InterPro" id="IPR016032">
    <property type="entry name" value="Sig_transdc_resp-reg_C-effctor"/>
</dbReference>
<dbReference type="SUPFAM" id="SSF46894">
    <property type="entry name" value="C-terminal effector domain of the bipartite response regulators"/>
    <property type="match status" value="1"/>
</dbReference>
<accession>A0ABS4TR98</accession>
<dbReference type="Pfam" id="PF00196">
    <property type="entry name" value="GerE"/>
    <property type="match status" value="1"/>
</dbReference>
<dbReference type="SMART" id="SM00421">
    <property type="entry name" value="HTH_LUXR"/>
    <property type="match status" value="1"/>
</dbReference>
<dbReference type="Proteomes" id="UP001519332">
    <property type="component" value="Unassembled WGS sequence"/>
</dbReference>
<dbReference type="Gene3D" id="1.10.10.10">
    <property type="entry name" value="Winged helix-like DNA-binding domain superfamily/Winged helix DNA-binding domain"/>
    <property type="match status" value="1"/>
</dbReference>
<protein>
    <submittedName>
        <fullName evidence="2">ATPase</fullName>
    </submittedName>
</protein>
<dbReference type="CDD" id="cd06170">
    <property type="entry name" value="LuxR_C_like"/>
    <property type="match status" value="1"/>
</dbReference>
<gene>
    <name evidence="2" type="ORF">JOF56_007323</name>
</gene>
<sequence>MNQLPAETTTFIGREAELGKTISLLESSRLVTVAGPGGVGKSRLAMRAARQVSANYADGVVLAKLDAINDPDLVTTALAANLRDKNLLLLLDSCEHVAQACGRLARTLLDAAPGVRILATSQWPLSQPGERVLRIGPLTVPEVRNLTEARDLDAVKLFADRAVAAWPGFVINEDNWARVVRLCRLLDGLPLAVELAAAWLRVLPLHEILSKADDRFRLLVRRNGFGPPRHRSLLATVRRSYELCSTPDRLLWARLSVFRGTFDPAAAESICDGTEEALSRLVDRSIVVTDTERYWMLDTLREYGREQLQASSMDSELSLRHSAYFMRPAEHAEANRDEDQLTKREQQVATLAAQGLTNREMAIRLGIAQRTAETHVNRILHKLNLRSRIDLAGWQQAVD</sequence>
<dbReference type="EMBL" id="JAGINW010000001">
    <property type="protein sequence ID" value="MBP2326938.1"/>
    <property type="molecule type" value="Genomic_DNA"/>
</dbReference>
<proteinExistence type="predicted"/>
<dbReference type="InterPro" id="IPR000792">
    <property type="entry name" value="Tscrpt_reg_LuxR_C"/>
</dbReference>
<dbReference type="InterPro" id="IPR036388">
    <property type="entry name" value="WH-like_DNA-bd_sf"/>
</dbReference>
<reference evidence="2 3" key="1">
    <citation type="submission" date="2021-03" db="EMBL/GenBank/DDBJ databases">
        <title>Sequencing the genomes of 1000 actinobacteria strains.</title>
        <authorList>
            <person name="Klenk H.-P."/>
        </authorList>
    </citation>
    <scope>NUCLEOTIDE SEQUENCE [LARGE SCALE GENOMIC DNA]</scope>
    <source>
        <strain evidence="2 3">DSM 46670</strain>
    </source>
</reference>
<dbReference type="PRINTS" id="PR00038">
    <property type="entry name" value="HTHLUXR"/>
</dbReference>
<feature type="domain" description="HTH luxR-type" evidence="1">
    <location>
        <begin position="334"/>
        <end position="399"/>
    </location>
</feature>